<reference evidence="8 9" key="2">
    <citation type="journal article" date="2017" name="Genome Biol.">
        <title>New reference genome sequences of hot pepper reveal the massive evolution of plant disease-resistance genes by retroduplication.</title>
        <authorList>
            <person name="Kim S."/>
            <person name="Park J."/>
            <person name="Yeom S.I."/>
            <person name="Kim Y.M."/>
            <person name="Seo E."/>
            <person name="Kim K.T."/>
            <person name="Kim M.S."/>
            <person name="Lee J.M."/>
            <person name="Cheong K."/>
            <person name="Shin H.S."/>
            <person name="Kim S.B."/>
            <person name="Han K."/>
            <person name="Lee J."/>
            <person name="Park M."/>
            <person name="Lee H.A."/>
            <person name="Lee H.Y."/>
            <person name="Lee Y."/>
            <person name="Oh S."/>
            <person name="Lee J.H."/>
            <person name="Choi E."/>
            <person name="Choi E."/>
            <person name="Lee S.E."/>
            <person name="Jeon J."/>
            <person name="Kim H."/>
            <person name="Choi G."/>
            <person name="Song H."/>
            <person name="Lee J."/>
            <person name="Lee S.C."/>
            <person name="Kwon J.K."/>
            <person name="Lee H.Y."/>
            <person name="Koo N."/>
            <person name="Hong Y."/>
            <person name="Kim R.W."/>
            <person name="Kang W.H."/>
            <person name="Huh J.H."/>
            <person name="Kang B.C."/>
            <person name="Yang T.J."/>
            <person name="Lee Y.H."/>
            <person name="Bennetzen J.L."/>
            <person name="Choi D."/>
        </authorList>
    </citation>
    <scope>NUCLEOTIDE SEQUENCE [LARGE SCALE GENOMIC DNA]</scope>
    <source>
        <strain evidence="9">cv. CM334</strain>
    </source>
</reference>
<organism evidence="8 9">
    <name type="scientific">Capsicum annuum</name>
    <name type="common">Capsicum pepper</name>
    <dbReference type="NCBI Taxonomy" id="4072"/>
    <lineage>
        <taxon>Eukaryota</taxon>
        <taxon>Viridiplantae</taxon>
        <taxon>Streptophyta</taxon>
        <taxon>Embryophyta</taxon>
        <taxon>Tracheophyta</taxon>
        <taxon>Spermatophyta</taxon>
        <taxon>Magnoliopsida</taxon>
        <taxon>eudicotyledons</taxon>
        <taxon>Gunneridae</taxon>
        <taxon>Pentapetalae</taxon>
        <taxon>asterids</taxon>
        <taxon>lamiids</taxon>
        <taxon>Solanales</taxon>
        <taxon>Solanaceae</taxon>
        <taxon>Solanoideae</taxon>
        <taxon>Capsiceae</taxon>
        <taxon>Capsicum</taxon>
    </lineage>
</organism>
<dbReference type="Pfam" id="PF03634">
    <property type="entry name" value="TCP"/>
    <property type="match status" value="1"/>
</dbReference>
<dbReference type="PANTHER" id="PTHR31072">
    <property type="entry name" value="TRANSCRIPTION FACTOR TCP4-RELATED"/>
    <property type="match status" value="1"/>
</dbReference>
<comment type="subcellular location">
    <subcellularLocation>
        <location evidence="1">Nucleus</location>
    </subcellularLocation>
</comment>
<keyword evidence="3" id="KW-0238">DNA-binding</keyword>
<evidence type="ECO:0000256" key="1">
    <source>
        <dbReference type="ARBA" id="ARBA00004123"/>
    </source>
</evidence>
<keyword evidence="4" id="KW-0804">Transcription</keyword>
<dbReference type="OrthoDB" id="1911901at2759"/>
<feature type="domain" description="TCP" evidence="7">
    <location>
        <begin position="80"/>
        <end position="134"/>
    </location>
</feature>
<dbReference type="EMBL" id="AYRZ02000011">
    <property type="protein sequence ID" value="PHT67812.1"/>
    <property type="molecule type" value="Genomic_DNA"/>
</dbReference>
<evidence type="ECO:0000256" key="5">
    <source>
        <dbReference type="ARBA" id="ARBA00023242"/>
    </source>
</evidence>
<comment type="caution">
    <text evidence="8">The sequence shown here is derived from an EMBL/GenBank/DDBJ whole genome shotgun (WGS) entry which is preliminary data.</text>
</comment>
<protein>
    <recommendedName>
        <fullName evidence="7">TCP domain-containing protein</fullName>
    </recommendedName>
</protein>
<evidence type="ECO:0000256" key="6">
    <source>
        <dbReference type="SAM" id="MobiDB-lite"/>
    </source>
</evidence>
<dbReference type="AlphaFoldDB" id="A0A1U8EJQ0"/>
<reference evidence="8 9" key="1">
    <citation type="journal article" date="2014" name="Nat. Genet.">
        <title>Genome sequence of the hot pepper provides insights into the evolution of pungency in Capsicum species.</title>
        <authorList>
            <person name="Kim S."/>
            <person name="Park M."/>
            <person name="Yeom S.I."/>
            <person name="Kim Y.M."/>
            <person name="Lee J.M."/>
            <person name="Lee H.A."/>
            <person name="Seo E."/>
            <person name="Choi J."/>
            <person name="Cheong K."/>
            <person name="Kim K.T."/>
            <person name="Jung K."/>
            <person name="Lee G.W."/>
            <person name="Oh S.K."/>
            <person name="Bae C."/>
            <person name="Kim S.B."/>
            <person name="Lee H.Y."/>
            <person name="Kim S.Y."/>
            <person name="Kim M.S."/>
            <person name="Kang B.C."/>
            <person name="Jo Y.D."/>
            <person name="Yang H.B."/>
            <person name="Jeong H.J."/>
            <person name="Kang W.H."/>
            <person name="Kwon J.K."/>
            <person name="Shin C."/>
            <person name="Lim J.Y."/>
            <person name="Park J.H."/>
            <person name="Huh J.H."/>
            <person name="Kim J.S."/>
            <person name="Kim B.D."/>
            <person name="Cohen O."/>
            <person name="Paran I."/>
            <person name="Suh M.C."/>
            <person name="Lee S.B."/>
            <person name="Kim Y.K."/>
            <person name="Shin Y."/>
            <person name="Noh S.J."/>
            <person name="Park J."/>
            <person name="Seo Y.S."/>
            <person name="Kwon S.Y."/>
            <person name="Kim H.A."/>
            <person name="Park J.M."/>
            <person name="Kim H.J."/>
            <person name="Choi S.B."/>
            <person name="Bosland P.W."/>
            <person name="Reeves G."/>
            <person name="Jo S.H."/>
            <person name="Lee B.W."/>
            <person name="Cho H.T."/>
            <person name="Choi H.S."/>
            <person name="Lee M.S."/>
            <person name="Yu Y."/>
            <person name="Do Choi Y."/>
            <person name="Park B.S."/>
            <person name="van Deynze A."/>
            <person name="Ashrafi H."/>
            <person name="Hill T."/>
            <person name="Kim W.T."/>
            <person name="Pai H.S."/>
            <person name="Ahn H.K."/>
            <person name="Yeam I."/>
            <person name="Giovannoni J.J."/>
            <person name="Rose J.K."/>
            <person name="Sorensen I."/>
            <person name="Lee S.J."/>
            <person name="Kim R.W."/>
            <person name="Choi I.Y."/>
            <person name="Choi B.S."/>
            <person name="Lim J.S."/>
            <person name="Lee Y.H."/>
            <person name="Choi D."/>
        </authorList>
    </citation>
    <scope>NUCLEOTIDE SEQUENCE [LARGE SCALE GENOMIC DNA]</scope>
    <source>
        <strain evidence="9">cv. CM334</strain>
    </source>
</reference>
<feature type="compositionally biased region" description="Basic and acidic residues" evidence="6">
    <location>
        <begin position="79"/>
        <end position="88"/>
    </location>
</feature>
<dbReference type="Gramene" id="PHT67812">
    <property type="protein sequence ID" value="PHT67812"/>
    <property type="gene ID" value="T459_27299"/>
</dbReference>
<dbReference type="GO" id="GO:0003700">
    <property type="term" value="F:DNA-binding transcription factor activity"/>
    <property type="evidence" value="ECO:0000318"/>
    <property type="project" value="GO_Central"/>
</dbReference>
<keyword evidence="5" id="KW-0539">Nucleus</keyword>
<evidence type="ECO:0000256" key="3">
    <source>
        <dbReference type="ARBA" id="ARBA00023125"/>
    </source>
</evidence>
<evidence type="ECO:0000256" key="4">
    <source>
        <dbReference type="ARBA" id="ARBA00023163"/>
    </source>
</evidence>
<dbReference type="GO" id="GO:0005634">
    <property type="term" value="C:nucleus"/>
    <property type="evidence" value="ECO:0000318"/>
    <property type="project" value="GO_Central"/>
</dbReference>
<dbReference type="KEGG" id="cann:107846860"/>
<evidence type="ECO:0000259" key="7">
    <source>
        <dbReference type="PROSITE" id="PS51369"/>
    </source>
</evidence>
<name>A0A1U8EJQ0_CAPAN</name>
<feature type="region of interest" description="Disordered" evidence="6">
    <location>
        <begin position="61"/>
        <end position="88"/>
    </location>
</feature>
<sequence>METGHHHHDNIINSLQRPNFPLQLLEKRDQDHTICSNSSLFHPTLHMTTSSTYDAICVDDQKPKNQEEPNKIKQAKKGTTKDRHTKVDGRGRRIRMPATCAARVFQLTRELGHKSDGETIEWLLQQAEPAVIAATGTGTIPANYSSLNISVRSARHHTTSASNYLAHNNFGHVHHDQNYFNGMGLFSSENSFFPSGNLNVHAMLQAKEELCDNRDQVDNNDDNIGRIKRRSEGQDLLQNHQMGNLLQSSTYGSIPASHQIGQNPATTLYMMTNNTSTTTNNNSSHHDTSNCSMWASPSNNIDNSTIRGGLLNFMNFHQPILETRGGGGTAAEGQWGMLTAAMNNYRQSDHASGSNLHSGADDHHHS</sequence>
<proteinExistence type="predicted"/>
<feature type="compositionally biased region" description="Basic and acidic residues" evidence="6">
    <location>
        <begin position="61"/>
        <end position="71"/>
    </location>
</feature>
<dbReference type="PROSITE" id="PS51369">
    <property type="entry name" value="TCP"/>
    <property type="match status" value="1"/>
</dbReference>
<dbReference type="OMA" id="MLTAAMN"/>
<dbReference type="Proteomes" id="UP000222542">
    <property type="component" value="Unassembled WGS sequence"/>
</dbReference>
<evidence type="ECO:0000313" key="9">
    <source>
        <dbReference type="Proteomes" id="UP000222542"/>
    </source>
</evidence>
<dbReference type="GO" id="GO:0043565">
    <property type="term" value="F:sequence-specific DNA binding"/>
    <property type="evidence" value="ECO:0000318"/>
    <property type="project" value="GO_Central"/>
</dbReference>
<dbReference type="PANTHER" id="PTHR31072:SF170">
    <property type="entry name" value="TRANSCRIPTION FACTOR TCP15-RELATED"/>
    <property type="match status" value="1"/>
</dbReference>
<dbReference type="InterPro" id="IPR017887">
    <property type="entry name" value="TF_TCP_subgr"/>
</dbReference>
<keyword evidence="9" id="KW-1185">Reference proteome</keyword>
<evidence type="ECO:0000256" key="2">
    <source>
        <dbReference type="ARBA" id="ARBA00023015"/>
    </source>
</evidence>
<evidence type="ECO:0000313" key="8">
    <source>
        <dbReference type="EMBL" id="PHT67812.1"/>
    </source>
</evidence>
<accession>A0A1U8EJQ0</accession>
<dbReference type="STRING" id="4072.A0A1U8EJQ0"/>
<dbReference type="InterPro" id="IPR005333">
    <property type="entry name" value="Transcription_factor_TCP"/>
</dbReference>
<keyword evidence="2" id="KW-0805">Transcription regulation</keyword>
<gene>
    <name evidence="8" type="ORF">T459_27299</name>
</gene>
<dbReference type="SMR" id="A0A1U8EJQ0"/>